<protein>
    <submittedName>
        <fullName evidence="2">Uncharacterized protein</fullName>
    </submittedName>
</protein>
<reference evidence="2 3" key="1">
    <citation type="submission" date="2015-05" db="EMBL/GenBank/DDBJ databases">
        <title>Photobacterium galathea sp. nov.</title>
        <authorList>
            <person name="Machado H."/>
            <person name="Gram L."/>
        </authorList>
    </citation>
    <scope>NUCLEOTIDE SEQUENCE [LARGE SCALE GENOMIC DNA]</scope>
    <source>
        <strain evidence="2 3">CGMCC 1.12159</strain>
    </source>
</reference>
<feature type="compositionally biased region" description="Basic and acidic residues" evidence="1">
    <location>
        <begin position="57"/>
        <end position="77"/>
    </location>
</feature>
<dbReference type="EMBL" id="LDOT01000027">
    <property type="protein sequence ID" value="KLV03724.1"/>
    <property type="molecule type" value="Genomic_DNA"/>
</dbReference>
<sequence length="98" mass="11029">MQLNLVVCFVALLALVVDKWSLFDDSTARYANTPVYDPPARKSTANSSGSVYPDETPSTRRVAEKQPQELNSRDEYEQKMFPTQNRVVLGHMTIPAEP</sequence>
<keyword evidence="3" id="KW-1185">Reference proteome</keyword>
<name>A0A0J1GWE5_9GAMM</name>
<accession>A0A0J1GWE5</accession>
<gene>
    <name evidence="2" type="ORF">ABT56_18100</name>
</gene>
<evidence type="ECO:0000313" key="2">
    <source>
        <dbReference type="EMBL" id="KLV03724.1"/>
    </source>
</evidence>
<feature type="region of interest" description="Disordered" evidence="1">
    <location>
        <begin position="30"/>
        <end position="77"/>
    </location>
</feature>
<proteinExistence type="predicted"/>
<dbReference type="Proteomes" id="UP000036097">
    <property type="component" value="Unassembled WGS sequence"/>
</dbReference>
<organism evidence="2 3">
    <name type="scientific">Photobacterium aquae</name>
    <dbReference type="NCBI Taxonomy" id="1195763"/>
    <lineage>
        <taxon>Bacteria</taxon>
        <taxon>Pseudomonadati</taxon>
        <taxon>Pseudomonadota</taxon>
        <taxon>Gammaproteobacteria</taxon>
        <taxon>Vibrionales</taxon>
        <taxon>Vibrionaceae</taxon>
        <taxon>Photobacterium</taxon>
    </lineage>
</organism>
<dbReference type="RefSeq" id="WP_047880310.1">
    <property type="nucleotide sequence ID" value="NZ_LDOT01000027.1"/>
</dbReference>
<comment type="caution">
    <text evidence="2">The sequence shown here is derived from an EMBL/GenBank/DDBJ whole genome shotgun (WGS) entry which is preliminary data.</text>
</comment>
<evidence type="ECO:0000256" key="1">
    <source>
        <dbReference type="SAM" id="MobiDB-lite"/>
    </source>
</evidence>
<dbReference type="OrthoDB" id="5829784at2"/>
<dbReference type="PATRIC" id="fig|1195763.3.peg.3866"/>
<evidence type="ECO:0000313" key="3">
    <source>
        <dbReference type="Proteomes" id="UP000036097"/>
    </source>
</evidence>
<dbReference type="AlphaFoldDB" id="A0A0J1GWE5"/>